<organism evidence="1 2">
    <name type="scientific">Roseofilum capinflatum BLCC-M114</name>
    <dbReference type="NCBI Taxonomy" id="3022440"/>
    <lineage>
        <taxon>Bacteria</taxon>
        <taxon>Bacillati</taxon>
        <taxon>Cyanobacteriota</taxon>
        <taxon>Cyanophyceae</taxon>
        <taxon>Desertifilales</taxon>
        <taxon>Desertifilaceae</taxon>
        <taxon>Roseofilum</taxon>
        <taxon>Roseofilum capinflatum</taxon>
    </lineage>
</organism>
<keyword evidence="2" id="KW-1185">Reference proteome</keyword>
<gene>
    <name evidence="1" type="ORF">PMG25_07500</name>
</gene>
<dbReference type="EMBL" id="JAQOSO010000036">
    <property type="protein sequence ID" value="MDJ1173935.1"/>
    <property type="molecule type" value="Genomic_DNA"/>
</dbReference>
<dbReference type="Proteomes" id="UP001235849">
    <property type="component" value="Unassembled WGS sequence"/>
</dbReference>
<reference evidence="1 2" key="1">
    <citation type="submission" date="2023-01" db="EMBL/GenBank/DDBJ databases">
        <title>Novel diversity within Roseofilum (Cyanobacteria; Desertifilaceae) from marine benthic mats with descriptions of four novel species.</title>
        <authorList>
            <person name="Wang Y."/>
            <person name="Berthold D.E."/>
            <person name="Hu J."/>
            <person name="Lefler F.W."/>
            <person name="Laughinghouse H.D. IV."/>
        </authorList>
    </citation>
    <scope>NUCLEOTIDE SEQUENCE [LARGE SCALE GENOMIC DNA]</scope>
    <source>
        <strain evidence="1 2">BLCC-M114</strain>
    </source>
</reference>
<dbReference type="RefSeq" id="WP_283766275.1">
    <property type="nucleotide sequence ID" value="NZ_JAQOSO010000036.1"/>
</dbReference>
<name>A0ABT7B439_9CYAN</name>
<accession>A0ABT7B439</accession>
<evidence type="ECO:0000313" key="2">
    <source>
        <dbReference type="Proteomes" id="UP001235849"/>
    </source>
</evidence>
<evidence type="ECO:0000313" key="1">
    <source>
        <dbReference type="EMBL" id="MDJ1173935.1"/>
    </source>
</evidence>
<evidence type="ECO:0008006" key="3">
    <source>
        <dbReference type="Google" id="ProtNLM"/>
    </source>
</evidence>
<sequence>MLLVILNHIKHFMPRRSRARLHTIIHTAATEGMAIGFATAQIPGDRFVIGAVQINMVIELAAEFGADLDRAAAMSLITSGVAAFIGVEVFNGIIKYAPGIGNVANMVTASSVTETLGWAVVEYYENQ</sequence>
<proteinExistence type="predicted"/>
<protein>
    <recommendedName>
        <fullName evidence="3">DUF697 domain-containing protein</fullName>
    </recommendedName>
</protein>
<comment type="caution">
    <text evidence="1">The sequence shown here is derived from an EMBL/GenBank/DDBJ whole genome shotgun (WGS) entry which is preliminary data.</text>
</comment>